<dbReference type="Gene3D" id="3.65.10.10">
    <property type="entry name" value="Enolpyruvate transferase domain"/>
    <property type="match status" value="2"/>
</dbReference>
<dbReference type="InterPro" id="IPR036968">
    <property type="entry name" value="Enolpyruvate_Tfrase_sf"/>
</dbReference>
<dbReference type="EC" id="2.5.1.19" evidence="3"/>
<sequence length="395" mass="42629">MLASIANGVSEITNLNDGKDVQSTIQALRACGASIDQNGEKVVITGTELRNPDEPVDCGNSGTSARLLSGLLSSQRLQFSLTGDASLSARPMNRIIVPLTEMGCSIESNDGLLPLTIDASNPLNGINYKMPVASAQVKSSILLAGLGAESSSNVSELNSSRDHTEIMLQNMGATVLVNDNDIRVEPLSSPLTPIDLEIPSDPSSASFFIALAILSKDSKIIVRNMLLNPTRIGFMNVLEKINIQTNISNQHYIHGELCGDVEFISSPINSFEVPAYIIPSIIDEIPILAVLAAFGEGKTIFNRVEELQFKESNRLQAIIDNLKNFGINAYKEDNSLIVEGGHPTMATVQSFDDHRIAMAFIVLSIAAFGEYEIDNKECINISLPGFFNTIEVMLS</sequence>
<comment type="similarity">
    <text evidence="2">Belongs to the EPSP synthase family.</text>
</comment>
<dbReference type="SUPFAM" id="SSF55205">
    <property type="entry name" value="EPT/RTPC-like"/>
    <property type="match status" value="1"/>
</dbReference>
<evidence type="ECO:0000256" key="1">
    <source>
        <dbReference type="ARBA" id="ARBA00004811"/>
    </source>
</evidence>
<gene>
    <name evidence="10" type="ORF">METZ01_LOCUS40097</name>
</gene>
<evidence type="ECO:0000313" key="10">
    <source>
        <dbReference type="EMBL" id="SUZ87243.1"/>
    </source>
</evidence>
<evidence type="ECO:0000256" key="3">
    <source>
        <dbReference type="ARBA" id="ARBA00012450"/>
    </source>
</evidence>
<evidence type="ECO:0000256" key="6">
    <source>
        <dbReference type="ARBA" id="ARBA00022679"/>
    </source>
</evidence>
<comment type="catalytic activity">
    <reaction evidence="8">
        <text>3-phosphoshikimate + phosphoenolpyruvate = 5-O-(1-carboxyvinyl)-3-phosphoshikimate + phosphate</text>
        <dbReference type="Rhea" id="RHEA:21256"/>
        <dbReference type="ChEBI" id="CHEBI:43474"/>
        <dbReference type="ChEBI" id="CHEBI:57701"/>
        <dbReference type="ChEBI" id="CHEBI:58702"/>
        <dbReference type="ChEBI" id="CHEBI:145989"/>
        <dbReference type="EC" id="2.5.1.19"/>
    </reaction>
    <physiologicalReaction direction="left-to-right" evidence="8">
        <dbReference type="Rhea" id="RHEA:21257"/>
    </physiologicalReaction>
</comment>
<dbReference type="CDD" id="cd01556">
    <property type="entry name" value="EPSP_synthase"/>
    <property type="match status" value="1"/>
</dbReference>
<dbReference type="GO" id="GO:0009073">
    <property type="term" value="P:aromatic amino acid family biosynthetic process"/>
    <property type="evidence" value="ECO:0007669"/>
    <property type="project" value="UniProtKB-KW"/>
</dbReference>
<dbReference type="Pfam" id="PF00275">
    <property type="entry name" value="EPSP_synthase"/>
    <property type="match status" value="1"/>
</dbReference>
<dbReference type="NCBIfam" id="TIGR01356">
    <property type="entry name" value="aroA"/>
    <property type="match status" value="1"/>
</dbReference>
<dbReference type="PIRSF" id="PIRSF000505">
    <property type="entry name" value="EPSPS"/>
    <property type="match status" value="1"/>
</dbReference>
<dbReference type="PROSITE" id="PS00104">
    <property type="entry name" value="EPSP_SYNTHASE_1"/>
    <property type="match status" value="1"/>
</dbReference>
<dbReference type="AlphaFoldDB" id="A0A381RD96"/>
<dbReference type="InterPro" id="IPR001986">
    <property type="entry name" value="Enolpyruvate_Tfrase_dom"/>
</dbReference>
<dbReference type="UniPathway" id="UPA00053">
    <property type="reaction ID" value="UER00089"/>
</dbReference>
<comment type="pathway">
    <text evidence="1">Metabolic intermediate biosynthesis; chorismate biosynthesis; chorismate from D-erythrose 4-phosphate and phosphoenolpyruvate: step 6/7.</text>
</comment>
<dbReference type="InterPro" id="IPR023193">
    <property type="entry name" value="EPSP_synthase_CS"/>
</dbReference>
<keyword evidence="7" id="KW-0057">Aromatic amino acid biosynthesis</keyword>
<evidence type="ECO:0000256" key="7">
    <source>
        <dbReference type="ARBA" id="ARBA00023141"/>
    </source>
</evidence>
<keyword evidence="4" id="KW-0963">Cytoplasm</keyword>
<dbReference type="InterPro" id="IPR006264">
    <property type="entry name" value="EPSP_synthase"/>
</dbReference>
<dbReference type="EMBL" id="UINC01001716">
    <property type="protein sequence ID" value="SUZ87243.1"/>
    <property type="molecule type" value="Genomic_DNA"/>
</dbReference>
<organism evidence="10">
    <name type="scientific">marine metagenome</name>
    <dbReference type="NCBI Taxonomy" id="408172"/>
    <lineage>
        <taxon>unclassified sequences</taxon>
        <taxon>metagenomes</taxon>
        <taxon>ecological metagenomes</taxon>
    </lineage>
</organism>
<keyword evidence="6" id="KW-0808">Transferase</keyword>
<feature type="domain" description="Enolpyruvate transferase" evidence="9">
    <location>
        <begin position="1"/>
        <end position="389"/>
    </location>
</feature>
<proteinExistence type="inferred from homology"/>
<dbReference type="InterPro" id="IPR013792">
    <property type="entry name" value="RNA3'P_cycl/enolpyr_Trfase_a/b"/>
</dbReference>
<dbReference type="GO" id="GO:0009423">
    <property type="term" value="P:chorismate biosynthetic process"/>
    <property type="evidence" value="ECO:0007669"/>
    <property type="project" value="UniProtKB-UniPathway"/>
</dbReference>
<reference evidence="10" key="1">
    <citation type="submission" date="2018-05" db="EMBL/GenBank/DDBJ databases">
        <authorList>
            <person name="Lanie J.A."/>
            <person name="Ng W.-L."/>
            <person name="Kazmierczak K.M."/>
            <person name="Andrzejewski T.M."/>
            <person name="Davidsen T.M."/>
            <person name="Wayne K.J."/>
            <person name="Tettelin H."/>
            <person name="Glass J.I."/>
            <person name="Rusch D."/>
            <person name="Podicherti R."/>
            <person name="Tsui H.-C.T."/>
            <person name="Winkler M.E."/>
        </authorList>
    </citation>
    <scope>NUCLEOTIDE SEQUENCE</scope>
</reference>
<dbReference type="PANTHER" id="PTHR21090">
    <property type="entry name" value="AROM/DEHYDROQUINATE SYNTHASE"/>
    <property type="match status" value="1"/>
</dbReference>
<evidence type="ECO:0000256" key="2">
    <source>
        <dbReference type="ARBA" id="ARBA00009948"/>
    </source>
</evidence>
<evidence type="ECO:0000256" key="4">
    <source>
        <dbReference type="ARBA" id="ARBA00022490"/>
    </source>
</evidence>
<evidence type="ECO:0000256" key="5">
    <source>
        <dbReference type="ARBA" id="ARBA00022605"/>
    </source>
</evidence>
<dbReference type="PANTHER" id="PTHR21090:SF5">
    <property type="entry name" value="PENTAFUNCTIONAL AROM POLYPEPTIDE"/>
    <property type="match status" value="1"/>
</dbReference>
<protein>
    <recommendedName>
        <fullName evidence="3">3-phosphoshikimate 1-carboxyvinyltransferase</fullName>
        <ecNumber evidence="3">2.5.1.19</ecNumber>
    </recommendedName>
</protein>
<evidence type="ECO:0000259" key="9">
    <source>
        <dbReference type="Pfam" id="PF00275"/>
    </source>
</evidence>
<accession>A0A381RD96</accession>
<keyword evidence="5" id="KW-0028">Amino-acid biosynthesis</keyword>
<name>A0A381RD96_9ZZZZ</name>
<dbReference type="GO" id="GO:0003866">
    <property type="term" value="F:3-phosphoshikimate 1-carboxyvinyltransferase activity"/>
    <property type="evidence" value="ECO:0007669"/>
    <property type="project" value="UniProtKB-EC"/>
</dbReference>
<evidence type="ECO:0000256" key="8">
    <source>
        <dbReference type="ARBA" id="ARBA00044633"/>
    </source>
</evidence>
<dbReference type="FunFam" id="3.65.10.10:FF:000005">
    <property type="entry name" value="3-phosphoshikimate 1-carboxyvinyltransferase"/>
    <property type="match status" value="1"/>
</dbReference>
<dbReference type="GO" id="GO:0008652">
    <property type="term" value="P:amino acid biosynthetic process"/>
    <property type="evidence" value="ECO:0007669"/>
    <property type="project" value="UniProtKB-KW"/>
</dbReference>